<keyword evidence="4" id="KW-1003">Cell membrane</keyword>
<evidence type="ECO:0000256" key="1">
    <source>
        <dbReference type="ARBA" id="ARBA00000085"/>
    </source>
</evidence>
<sequence>MFENSVFEMLLAVFDRAALMLICLFFLTRTRPFRQLLQKEQHTPRELAAVTAIFSLFALFSTYSGINVEGSLVNVRVIAVMSGGILFGPWVGIITGVIAGVHRYAIDMHGITAIPCLITSVIAGVLSGIIHQRVLKEKRWSVGIAAGMACESLTMLLVVVWAQPLSLGLEIVSKIAVPMILGATCIGLIVLLVQSVEDEKEVIAARQARLALDIANKTLPYFRNINHASLTTICDIIRLDIKADAVAITDTKNILAYVGTGAEQYNIGHEIISEMTKETLRRGKITIKNNDEMHRTPQIHSLIIIPLWEKGEVTGSLKIYYCRAHKITYSLKVMAVGLSQMISTQMEVSRTEQLREMANKAEMRALQSKINPHFLFNALNAISSSIRINPDTARQLIINLSRYLRYNLELNDELIDLRKELHQVQDYIAIEQARFGSKLTVLYDVDEEIAVPIPSLLIQPLVENAIVHGIQPCRGKGVVSISVKHVGERICVAVQDTGHGINQETIDRVARNEMPGNKIGLLNVHHRVSLLYGEGLQIRRLEPGTEIAFFITKDGGKHHAALA</sequence>
<feature type="transmembrane region" description="Helical" evidence="14">
    <location>
        <begin position="142"/>
        <end position="163"/>
    </location>
</feature>
<dbReference type="InterPro" id="IPR029016">
    <property type="entry name" value="GAF-like_dom_sf"/>
</dbReference>
<dbReference type="GO" id="GO:0000155">
    <property type="term" value="F:phosphorelay sensor kinase activity"/>
    <property type="evidence" value="ECO:0007669"/>
    <property type="project" value="InterPro"/>
</dbReference>
<keyword evidence="5" id="KW-0597">Phosphoprotein</keyword>
<feature type="transmembrane region" description="Helical" evidence="14">
    <location>
        <begin position="47"/>
        <end position="66"/>
    </location>
</feature>
<dbReference type="GO" id="GO:0005886">
    <property type="term" value="C:plasma membrane"/>
    <property type="evidence" value="ECO:0007669"/>
    <property type="project" value="UniProtKB-SubCell"/>
</dbReference>
<keyword evidence="13 14" id="KW-0472">Membrane</keyword>
<comment type="subcellular location">
    <subcellularLocation>
        <location evidence="2">Cell membrane</location>
        <topology evidence="2">Multi-pass membrane protein</topology>
    </subcellularLocation>
</comment>
<dbReference type="PANTHER" id="PTHR34220">
    <property type="entry name" value="SENSOR HISTIDINE KINASE YPDA"/>
    <property type="match status" value="1"/>
</dbReference>
<keyword evidence="7 14" id="KW-0812">Transmembrane</keyword>
<evidence type="ECO:0000256" key="8">
    <source>
        <dbReference type="ARBA" id="ARBA00022741"/>
    </source>
</evidence>
<proteinExistence type="predicted"/>
<dbReference type="GO" id="GO:0005524">
    <property type="term" value="F:ATP binding"/>
    <property type="evidence" value="ECO:0007669"/>
    <property type="project" value="UniProtKB-KW"/>
</dbReference>
<keyword evidence="17" id="KW-1185">Reference proteome</keyword>
<dbReference type="GO" id="GO:0071555">
    <property type="term" value="P:cell wall organization"/>
    <property type="evidence" value="ECO:0007669"/>
    <property type="project" value="InterPro"/>
</dbReference>
<evidence type="ECO:0000256" key="5">
    <source>
        <dbReference type="ARBA" id="ARBA00022553"/>
    </source>
</evidence>
<evidence type="ECO:0000256" key="6">
    <source>
        <dbReference type="ARBA" id="ARBA00022679"/>
    </source>
</evidence>
<dbReference type="OrthoDB" id="2514702at2"/>
<evidence type="ECO:0000313" key="17">
    <source>
        <dbReference type="Proteomes" id="UP000234240"/>
    </source>
</evidence>
<evidence type="ECO:0000256" key="7">
    <source>
        <dbReference type="ARBA" id="ARBA00022692"/>
    </source>
</evidence>
<dbReference type="Gene3D" id="3.30.565.10">
    <property type="entry name" value="Histidine kinase-like ATPase, C-terminal domain"/>
    <property type="match status" value="1"/>
</dbReference>
<comment type="caution">
    <text evidence="16">The sequence shown here is derived from an EMBL/GenBank/DDBJ whole genome shotgun (WGS) entry which is preliminary data.</text>
</comment>
<keyword evidence="9 16" id="KW-0418">Kinase</keyword>
<feature type="transmembrane region" description="Helical" evidence="14">
    <location>
        <begin position="111"/>
        <end position="130"/>
    </location>
</feature>
<evidence type="ECO:0000256" key="2">
    <source>
        <dbReference type="ARBA" id="ARBA00004651"/>
    </source>
</evidence>
<dbReference type="Pfam" id="PF06580">
    <property type="entry name" value="His_kinase"/>
    <property type="match status" value="1"/>
</dbReference>
<keyword evidence="12" id="KW-0902">Two-component regulatory system</keyword>
<dbReference type="RefSeq" id="WP_101817432.1">
    <property type="nucleotide sequence ID" value="NZ_PJZF01000015.1"/>
</dbReference>
<dbReference type="SUPFAM" id="SSF55781">
    <property type="entry name" value="GAF domain-like"/>
    <property type="match status" value="1"/>
</dbReference>
<feature type="transmembrane region" description="Helical" evidence="14">
    <location>
        <begin position="175"/>
        <end position="193"/>
    </location>
</feature>
<dbReference type="Gene3D" id="3.30.450.40">
    <property type="match status" value="1"/>
</dbReference>
<feature type="domain" description="Histidine kinase/HSP90-like ATPase" evidence="15">
    <location>
        <begin position="453"/>
        <end position="555"/>
    </location>
</feature>
<dbReference type="SMART" id="SM00387">
    <property type="entry name" value="HATPase_c"/>
    <property type="match status" value="1"/>
</dbReference>
<dbReference type="InterPro" id="IPR003594">
    <property type="entry name" value="HATPase_dom"/>
</dbReference>
<dbReference type="PANTHER" id="PTHR34220:SF7">
    <property type="entry name" value="SENSOR HISTIDINE KINASE YPDA"/>
    <property type="match status" value="1"/>
</dbReference>
<dbReference type="EC" id="2.7.13.3" evidence="3"/>
<dbReference type="EMBL" id="PJZF01000015">
    <property type="protein sequence ID" value="PLR34030.1"/>
    <property type="molecule type" value="Genomic_DNA"/>
</dbReference>
<dbReference type="InterPro" id="IPR011620">
    <property type="entry name" value="Sig_transdc_His_kinase_LytS_TM"/>
</dbReference>
<gene>
    <name evidence="16" type="ORF">CYR55_16025</name>
</gene>
<evidence type="ECO:0000256" key="3">
    <source>
        <dbReference type="ARBA" id="ARBA00012438"/>
    </source>
</evidence>
<dbReference type="InterPro" id="IPR050640">
    <property type="entry name" value="Bact_2-comp_sensor_kinase"/>
</dbReference>
<evidence type="ECO:0000256" key="11">
    <source>
        <dbReference type="ARBA" id="ARBA00022989"/>
    </source>
</evidence>
<organism evidence="16 17">
    <name type="scientific">Chimaeribacter californicus</name>
    <dbReference type="NCBI Taxonomy" id="2060067"/>
    <lineage>
        <taxon>Bacteria</taxon>
        <taxon>Pseudomonadati</taxon>
        <taxon>Pseudomonadota</taxon>
        <taxon>Gammaproteobacteria</taxon>
        <taxon>Enterobacterales</taxon>
        <taxon>Yersiniaceae</taxon>
        <taxon>Chimaeribacter</taxon>
    </lineage>
</organism>
<feature type="transmembrane region" description="Helical" evidence="14">
    <location>
        <begin position="78"/>
        <end position="99"/>
    </location>
</feature>
<feature type="transmembrane region" description="Helical" evidence="14">
    <location>
        <begin position="6"/>
        <end position="27"/>
    </location>
</feature>
<dbReference type="Pfam" id="PF02518">
    <property type="entry name" value="HATPase_c"/>
    <property type="match status" value="1"/>
</dbReference>
<keyword evidence="11 14" id="KW-1133">Transmembrane helix</keyword>
<evidence type="ECO:0000256" key="4">
    <source>
        <dbReference type="ARBA" id="ARBA00022475"/>
    </source>
</evidence>
<dbReference type="AlphaFoldDB" id="A0A2N5E120"/>
<evidence type="ECO:0000256" key="13">
    <source>
        <dbReference type="ARBA" id="ARBA00023136"/>
    </source>
</evidence>
<evidence type="ECO:0000256" key="10">
    <source>
        <dbReference type="ARBA" id="ARBA00022840"/>
    </source>
</evidence>
<dbReference type="Gene3D" id="1.10.1760.20">
    <property type="match status" value="1"/>
</dbReference>
<dbReference type="Pfam" id="PF07694">
    <property type="entry name" value="5TM-5TMR_LYT"/>
    <property type="match status" value="1"/>
</dbReference>
<keyword evidence="8" id="KW-0547">Nucleotide-binding</keyword>
<comment type="catalytic activity">
    <reaction evidence="1">
        <text>ATP + protein L-histidine = ADP + protein N-phospho-L-histidine.</text>
        <dbReference type="EC" id="2.7.13.3"/>
    </reaction>
</comment>
<evidence type="ECO:0000256" key="12">
    <source>
        <dbReference type="ARBA" id="ARBA00023012"/>
    </source>
</evidence>
<dbReference type="InterPro" id="IPR036890">
    <property type="entry name" value="HATPase_C_sf"/>
</dbReference>
<name>A0A2N5E120_9GAMM</name>
<evidence type="ECO:0000313" key="16">
    <source>
        <dbReference type="EMBL" id="PLR34030.1"/>
    </source>
</evidence>
<reference evidence="16 17" key="1">
    <citation type="submission" date="2017-12" db="EMBL/GenBank/DDBJ databases">
        <title>Characterization of six clinical isolates of Enterochimera gen. nov., a novel genus of the Yersiniaciae family and the three species Enterochimera arupensis sp. nov., Enterochimera coloradensis sp. nov, and Enterochimera californica sp. nov.</title>
        <authorList>
            <person name="Rossi A."/>
            <person name="Fisher M."/>
        </authorList>
    </citation>
    <scope>NUCLEOTIDE SEQUENCE [LARGE SCALE GENOMIC DNA]</scope>
    <source>
        <strain evidence="17">2015-Iso6</strain>
    </source>
</reference>
<dbReference type="InterPro" id="IPR010559">
    <property type="entry name" value="Sig_transdc_His_kin_internal"/>
</dbReference>
<evidence type="ECO:0000256" key="14">
    <source>
        <dbReference type="SAM" id="Phobius"/>
    </source>
</evidence>
<accession>A0A2N5E120</accession>
<dbReference type="Proteomes" id="UP000234240">
    <property type="component" value="Unassembled WGS sequence"/>
</dbReference>
<keyword evidence="10" id="KW-0067">ATP-binding</keyword>
<evidence type="ECO:0000259" key="15">
    <source>
        <dbReference type="SMART" id="SM00387"/>
    </source>
</evidence>
<keyword evidence="6" id="KW-0808">Transferase</keyword>
<evidence type="ECO:0000256" key="9">
    <source>
        <dbReference type="ARBA" id="ARBA00022777"/>
    </source>
</evidence>
<protein>
    <recommendedName>
        <fullName evidence="3">histidine kinase</fullName>
        <ecNumber evidence="3">2.7.13.3</ecNumber>
    </recommendedName>
</protein>
<dbReference type="SUPFAM" id="SSF55874">
    <property type="entry name" value="ATPase domain of HSP90 chaperone/DNA topoisomerase II/histidine kinase"/>
    <property type="match status" value="1"/>
</dbReference>